<gene>
    <name evidence="13" type="ORF">SAMN04487783_1988</name>
</gene>
<evidence type="ECO:0000256" key="2">
    <source>
        <dbReference type="ARBA" id="ARBA00010441"/>
    </source>
</evidence>
<dbReference type="GO" id="GO:0016020">
    <property type="term" value="C:membrane"/>
    <property type="evidence" value="ECO:0007669"/>
    <property type="project" value="UniProtKB-SubCell"/>
</dbReference>
<evidence type="ECO:0000256" key="11">
    <source>
        <dbReference type="RuleBase" id="RU003750"/>
    </source>
</evidence>
<dbReference type="InterPro" id="IPR050324">
    <property type="entry name" value="CDP-alcohol_PTase-I"/>
</dbReference>
<dbReference type="RefSeq" id="WP_092918385.1">
    <property type="nucleotide sequence ID" value="NZ_FOZN01000003.1"/>
</dbReference>
<keyword evidence="10" id="KW-1208">Phospholipid metabolism</keyword>
<comment type="similarity">
    <text evidence="2 11">Belongs to the CDP-alcohol phosphatidyltransferase class-I family.</text>
</comment>
<evidence type="ECO:0000313" key="14">
    <source>
        <dbReference type="Proteomes" id="UP000198506"/>
    </source>
</evidence>
<comment type="caution">
    <text evidence="13">The sequence shown here is derived from an EMBL/GenBank/DDBJ whole genome shotgun (WGS) entry which is preliminary data.</text>
</comment>
<dbReference type="GO" id="GO:0046474">
    <property type="term" value="P:glycerophospholipid biosynthetic process"/>
    <property type="evidence" value="ECO:0007669"/>
    <property type="project" value="TreeGrafter"/>
</dbReference>
<keyword evidence="7" id="KW-0443">Lipid metabolism</keyword>
<evidence type="ECO:0000256" key="9">
    <source>
        <dbReference type="ARBA" id="ARBA00023209"/>
    </source>
</evidence>
<proteinExistence type="inferred from homology"/>
<comment type="subcellular location">
    <subcellularLocation>
        <location evidence="1">Membrane</location>
        <topology evidence="1">Multi-pass membrane protein</topology>
    </subcellularLocation>
</comment>
<keyword evidence="6 12" id="KW-1133">Transmembrane helix</keyword>
<evidence type="ECO:0000256" key="5">
    <source>
        <dbReference type="ARBA" id="ARBA00022692"/>
    </source>
</evidence>
<keyword evidence="4 11" id="KW-0808">Transferase</keyword>
<dbReference type="InterPro" id="IPR048254">
    <property type="entry name" value="CDP_ALCOHOL_P_TRANSF_CS"/>
</dbReference>
<dbReference type="Gene3D" id="1.20.120.1760">
    <property type="match status" value="1"/>
</dbReference>
<reference evidence="13 14" key="1">
    <citation type="submission" date="2016-10" db="EMBL/GenBank/DDBJ databases">
        <authorList>
            <person name="Varghese N."/>
            <person name="Submissions S."/>
        </authorList>
    </citation>
    <scope>NUCLEOTIDE SEQUENCE [LARGE SCALE GENOMIC DNA]</scope>
    <source>
        <strain evidence="13 14">IAM 15147</strain>
    </source>
</reference>
<evidence type="ECO:0000256" key="10">
    <source>
        <dbReference type="ARBA" id="ARBA00023264"/>
    </source>
</evidence>
<dbReference type="AlphaFoldDB" id="A0AA94HNA8"/>
<evidence type="ECO:0000256" key="4">
    <source>
        <dbReference type="ARBA" id="ARBA00022679"/>
    </source>
</evidence>
<dbReference type="PIRSF" id="PIRSF000847">
    <property type="entry name" value="Phos_ph_gly_syn"/>
    <property type="match status" value="1"/>
</dbReference>
<dbReference type="EMBL" id="FOZN01000003">
    <property type="protein sequence ID" value="SFS15203.1"/>
    <property type="molecule type" value="Genomic_DNA"/>
</dbReference>
<feature type="transmembrane region" description="Helical" evidence="12">
    <location>
        <begin position="143"/>
        <end position="163"/>
    </location>
</feature>
<dbReference type="PANTHER" id="PTHR14269:SF62">
    <property type="entry name" value="CDP-DIACYLGLYCEROL--GLYCEROL-3-PHOSPHATE 3-PHOSPHATIDYLTRANSFERASE 1, CHLOROPLASTIC"/>
    <property type="match status" value="1"/>
</dbReference>
<evidence type="ECO:0000256" key="8">
    <source>
        <dbReference type="ARBA" id="ARBA00023136"/>
    </source>
</evidence>
<feature type="transmembrane region" description="Helical" evidence="12">
    <location>
        <begin position="48"/>
        <end position="69"/>
    </location>
</feature>
<keyword evidence="14" id="KW-1185">Reference proteome</keyword>
<dbReference type="PANTHER" id="PTHR14269">
    <property type="entry name" value="CDP-DIACYLGLYCEROL--GLYCEROL-3-PHOSPHATE 3-PHOSPHATIDYLTRANSFERASE-RELATED"/>
    <property type="match status" value="1"/>
</dbReference>
<dbReference type="PROSITE" id="PS00379">
    <property type="entry name" value="CDP_ALCOHOL_P_TRANSF"/>
    <property type="match status" value="1"/>
</dbReference>
<dbReference type="Proteomes" id="UP000198506">
    <property type="component" value="Unassembled WGS sequence"/>
</dbReference>
<keyword evidence="9" id="KW-0594">Phospholipid biosynthesis</keyword>
<sequence>MPLISARERDPDDPFFTRVVTLPNVITLARLLLLVPVCWLIVAGAEGSWLPVILLALWAATDWIDGVLARALHQESRLGEVLDPIADRVGIIGVTLALALNGTVAWWMLGVIAAVDVATVVFAGRAAHAGSIHVSWVGKVRTALLLTAIVVLLLGQTVLAWVAPVGMTLLLLGIGLHVVAGIDYIVQARRLRRVQTGHRSDAEEAR</sequence>
<feature type="transmembrane region" description="Helical" evidence="12">
    <location>
        <begin position="21"/>
        <end position="42"/>
    </location>
</feature>
<dbReference type="InterPro" id="IPR043130">
    <property type="entry name" value="CDP-OH_PTrfase_TM_dom"/>
</dbReference>
<dbReference type="GO" id="GO:0008444">
    <property type="term" value="F:CDP-diacylglycerol-glycerol-3-phosphate 3-phosphatidyltransferase activity"/>
    <property type="evidence" value="ECO:0007669"/>
    <property type="project" value="InterPro"/>
</dbReference>
<evidence type="ECO:0000313" key="13">
    <source>
        <dbReference type="EMBL" id="SFS15203.1"/>
    </source>
</evidence>
<organism evidence="13 14">
    <name type="scientific">Agrococcus baldri</name>
    <dbReference type="NCBI Taxonomy" id="153730"/>
    <lineage>
        <taxon>Bacteria</taxon>
        <taxon>Bacillati</taxon>
        <taxon>Actinomycetota</taxon>
        <taxon>Actinomycetes</taxon>
        <taxon>Micrococcales</taxon>
        <taxon>Microbacteriaceae</taxon>
        <taxon>Agrococcus</taxon>
    </lineage>
</organism>
<feature type="transmembrane region" description="Helical" evidence="12">
    <location>
        <begin position="106"/>
        <end position="123"/>
    </location>
</feature>
<evidence type="ECO:0000256" key="6">
    <source>
        <dbReference type="ARBA" id="ARBA00022989"/>
    </source>
</evidence>
<protein>
    <submittedName>
        <fullName evidence="13">CDP-diacylglycerol--glycerol-3-phosphate 3-phosphatidyltransferase</fullName>
    </submittedName>
</protein>
<evidence type="ECO:0000256" key="1">
    <source>
        <dbReference type="ARBA" id="ARBA00004141"/>
    </source>
</evidence>
<keyword evidence="3" id="KW-0444">Lipid biosynthesis</keyword>
<dbReference type="InterPro" id="IPR004570">
    <property type="entry name" value="Phosphatidylglycerol_P_synth"/>
</dbReference>
<evidence type="ECO:0000256" key="7">
    <source>
        <dbReference type="ARBA" id="ARBA00023098"/>
    </source>
</evidence>
<keyword evidence="5 12" id="KW-0812">Transmembrane</keyword>
<evidence type="ECO:0000256" key="12">
    <source>
        <dbReference type="SAM" id="Phobius"/>
    </source>
</evidence>
<dbReference type="Pfam" id="PF01066">
    <property type="entry name" value="CDP-OH_P_transf"/>
    <property type="match status" value="1"/>
</dbReference>
<evidence type="ECO:0000256" key="3">
    <source>
        <dbReference type="ARBA" id="ARBA00022516"/>
    </source>
</evidence>
<feature type="transmembrane region" description="Helical" evidence="12">
    <location>
        <begin position="169"/>
        <end position="186"/>
    </location>
</feature>
<name>A0AA94HNA8_9MICO</name>
<dbReference type="InterPro" id="IPR000462">
    <property type="entry name" value="CDP-OH_P_trans"/>
</dbReference>
<accession>A0AA94HNA8</accession>
<keyword evidence="8 12" id="KW-0472">Membrane</keyword>